<keyword evidence="4" id="KW-1185">Reference proteome</keyword>
<proteinExistence type="predicted"/>
<protein>
    <submittedName>
        <fullName evidence="3">Carbohydrate-binding protein with CBM35 doain</fullName>
    </submittedName>
</protein>
<dbReference type="InterPro" id="IPR008979">
    <property type="entry name" value="Galactose-bd-like_sf"/>
</dbReference>
<evidence type="ECO:0000256" key="1">
    <source>
        <dbReference type="SAM" id="MobiDB-lite"/>
    </source>
</evidence>
<accession>A0A2T0K648</accession>
<dbReference type="Pfam" id="PF16990">
    <property type="entry name" value="CBM_35"/>
    <property type="match status" value="1"/>
</dbReference>
<feature type="domain" description="CBM6" evidence="2">
    <location>
        <begin position="26"/>
        <end position="153"/>
    </location>
</feature>
<dbReference type="InterPro" id="IPR005084">
    <property type="entry name" value="CBM6"/>
</dbReference>
<evidence type="ECO:0000313" key="3">
    <source>
        <dbReference type="EMBL" id="PRX18266.1"/>
    </source>
</evidence>
<feature type="region of interest" description="Disordered" evidence="1">
    <location>
        <begin position="16"/>
        <end position="41"/>
    </location>
</feature>
<name>A0A2T0K648_9ACTN</name>
<evidence type="ECO:0000313" key="4">
    <source>
        <dbReference type="Proteomes" id="UP000239415"/>
    </source>
</evidence>
<dbReference type="SUPFAM" id="SSF49785">
    <property type="entry name" value="Galactose-binding domain-like"/>
    <property type="match status" value="1"/>
</dbReference>
<dbReference type="Proteomes" id="UP000239415">
    <property type="component" value="Unassembled WGS sequence"/>
</dbReference>
<evidence type="ECO:0000259" key="2">
    <source>
        <dbReference type="PROSITE" id="PS51175"/>
    </source>
</evidence>
<dbReference type="GO" id="GO:0030246">
    <property type="term" value="F:carbohydrate binding"/>
    <property type="evidence" value="ECO:0007669"/>
    <property type="project" value="InterPro"/>
</dbReference>
<sequence>MGAGCGVDDVAQYHSPSATRVQAGPSKMEAENGTLTGGAVKATGHTGTGFVGGSTRGNRGAARTSVAVTVTAAGQHNLTLCHANGARSIKILSLYVNGALVERLSLGATANWGIRFTQTISAALNAGPNTDAIRFGSADSAIAGHHSGCLTLGPVCPAQEVMRNAAHVSVEVSLIGRQGYAEGRQRRTTALRAWRGHRAEAPWGV</sequence>
<dbReference type="Gene3D" id="2.60.120.260">
    <property type="entry name" value="Galactose-binding domain-like"/>
    <property type="match status" value="1"/>
</dbReference>
<dbReference type="AlphaFoldDB" id="A0A2T0K648"/>
<comment type="caution">
    <text evidence="3">The sequence shown here is derived from an EMBL/GenBank/DDBJ whole genome shotgun (WGS) entry which is preliminary data.</text>
</comment>
<dbReference type="EMBL" id="PVMZ01000013">
    <property type="protein sequence ID" value="PRX18266.1"/>
    <property type="molecule type" value="Genomic_DNA"/>
</dbReference>
<gene>
    <name evidence="3" type="ORF">CLV67_11399</name>
</gene>
<reference evidence="3 4" key="1">
    <citation type="submission" date="2018-03" db="EMBL/GenBank/DDBJ databases">
        <title>Genomic Encyclopedia of Archaeal and Bacterial Type Strains, Phase II (KMG-II): from individual species to whole genera.</title>
        <authorList>
            <person name="Goeker M."/>
        </authorList>
    </citation>
    <scope>NUCLEOTIDE SEQUENCE [LARGE SCALE GENOMIC DNA]</scope>
    <source>
        <strain evidence="3 4">DSM 43146</strain>
    </source>
</reference>
<dbReference type="PROSITE" id="PS51175">
    <property type="entry name" value="CBM6"/>
    <property type="match status" value="1"/>
</dbReference>
<organism evidence="3 4">
    <name type="scientific">Actinoplanes italicus</name>
    <dbReference type="NCBI Taxonomy" id="113567"/>
    <lineage>
        <taxon>Bacteria</taxon>
        <taxon>Bacillati</taxon>
        <taxon>Actinomycetota</taxon>
        <taxon>Actinomycetes</taxon>
        <taxon>Micromonosporales</taxon>
        <taxon>Micromonosporaceae</taxon>
        <taxon>Actinoplanes</taxon>
    </lineage>
</organism>